<dbReference type="Pfam" id="PF13411">
    <property type="entry name" value="MerR_1"/>
    <property type="match status" value="1"/>
</dbReference>
<dbReference type="PROSITE" id="PS50937">
    <property type="entry name" value="HTH_MERR_2"/>
    <property type="match status" value="1"/>
</dbReference>
<feature type="coiled-coil region" evidence="2">
    <location>
        <begin position="79"/>
        <end position="106"/>
    </location>
</feature>
<name>A0A381SF86_9ZZZZ</name>
<sequence length="109" mass="12444">MTNTVEFSYDEPVFVISMAAKVLGLRTQTLRYYESLGLLSPGRTEGNQRVYSNSDIDRVRRIRSLTDDLGLNLAGVEVVMNLLEKIEDLENHLNRTLEENLRLKDLLSS</sequence>
<dbReference type="InterPro" id="IPR009061">
    <property type="entry name" value="DNA-bd_dom_put_sf"/>
</dbReference>
<dbReference type="GO" id="GO:0003677">
    <property type="term" value="F:DNA binding"/>
    <property type="evidence" value="ECO:0007669"/>
    <property type="project" value="UniProtKB-KW"/>
</dbReference>
<keyword evidence="2" id="KW-0175">Coiled coil</keyword>
<dbReference type="PANTHER" id="PTHR30204">
    <property type="entry name" value="REDOX-CYCLING DRUG-SENSING TRANSCRIPTIONAL ACTIVATOR SOXR"/>
    <property type="match status" value="1"/>
</dbReference>
<keyword evidence="1" id="KW-0238">DNA-binding</keyword>
<accession>A0A381SF86</accession>
<dbReference type="GO" id="GO:0003700">
    <property type="term" value="F:DNA-binding transcription factor activity"/>
    <property type="evidence" value="ECO:0007669"/>
    <property type="project" value="InterPro"/>
</dbReference>
<proteinExistence type="predicted"/>
<reference evidence="4" key="1">
    <citation type="submission" date="2018-05" db="EMBL/GenBank/DDBJ databases">
        <authorList>
            <person name="Lanie J.A."/>
            <person name="Ng W.-L."/>
            <person name="Kazmierczak K.M."/>
            <person name="Andrzejewski T.M."/>
            <person name="Davidsen T.M."/>
            <person name="Wayne K.J."/>
            <person name="Tettelin H."/>
            <person name="Glass J.I."/>
            <person name="Rusch D."/>
            <person name="Podicherti R."/>
            <person name="Tsui H.-C.T."/>
            <person name="Winkler M.E."/>
        </authorList>
    </citation>
    <scope>NUCLEOTIDE SEQUENCE</scope>
</reference>
<evidence type="ECO:0000256" key="1">
    <source>
        <dbReference type="ARBA" id="ARBA00023125"/>
    </source>
</evidence>
<evidence type="ECO:0000259" key="3">
    <source>
        <dbReference type="PROSITE" id="PS50937"/>
    </source>
</evidence>
<dbReference type="PRINTS" id="PR00040">
    <property type="entry name" value="HTHMERR"/>
</dbReference>
<gene>
    <name evidence="4" type="ORF">METZ01_LOCUS55480</name>
</gene>
<dbReference type="EMBL" id="UINC01003024">
    <property type="protein sequence ID" value="SVA02626.1"/>
    <property type="molecule type" value="Genomic_DNA"/>
</dbReference>
<dbReference type="SUPFAM" id="SSF46955">
    <property type="entry name" value="Putative DNA-binding domain"/>
    <property type="match status" value="1"/>
</dbReference>
<dbReference type="InterPro" id="IPR047057">
    <property type="entry name" value="MerR_fam"/>
</dbReference>
<feature type="domain" description="HTH merR-type" evidence="3">
    <location>
        <begin position="13"/>
        <end position="82"/>
    </location>
</feature>
<dbReference type="InterPro" id="IPR000551">
    <property type="entry name" value="MerR-type_HTH_dom"/>
</dbReference>
<dbReference type="SMART" id="SM00422">
    <property type="entry name" value="HTH_MERR"/>
    <property type="match status" value="1"/>
</dbReference>
<dbReference type="Gene3D" id="1.10.1660.10">
    <property type="match status" value="1"/>
</dbReference>
<protein>
    <recommendedName>
        <fullName evidence="3">HTH merR-type domain-containing protein</fullName>
    </recommendedName>
</protein>
<dbReference type="AlphaFoldDB" id="A0A381SF86"/>
<organism evidence="4">
    <name type="scientific">marine metagenome</name>
    <dbReference type="NCBI Taxonomy" id="408172"/>
    <lineage>
        <taxon>unclassified sequences</taxon>
        <taxon>metagenomes</taxon>
        <taxon>ecological metagenomes</taxon>
    </lineage>
</organism>
<evidence type="ECO:0000256" key="2">
    <source>
        <dbReference type="SAM" id="Coils"/>
    </source>
</evidence>
<dbReference type="PANTHER" id="PTHR30204:SF58">
    <property type="entry name" value="HTH-TYPE TRANSCRIPTIONAL REGULATOR YFMP"/>
    <property type="match status" value="1"/>
</dbReference>
<evidence type="ECO:0000313" key="4">
    <source>
        <dbReference type="EMBL" id="SVA02626.1"/>
    </source>
</evidence>